<dbReference type="EMBL" id="FMYI01000008">
    <property type="protein sequence ID" value="SDC40030.1"/>
    <property type="molecule type" value="Genomic_DNA"/>
</dbReference>
<evidence type="ECO:0000259" key="2">
    <source>
        <dbReference type="PROSITE" id="PS51832"/>
    </source>
</evidence>
<gene>
    <name evidence="3" type="ORF">SAMN05421734_1088</name>
</gene>
<dbReference type="OrthoDB" id="9759601at2"/>
<reference evidence="4" key="1">
    <citation type="submission" date="2016-09" db="EMBL/GenBank/DDBJ databases">
        <authorList>
            <person name="Varghese N."/>
            <person name="Submissions S."/>
        </authorList>
    </citation>
    <scope>NUCLEOTIDE SEQUENCE [LARGE SCALE GENOMIC DNA]</scope>
    <source>
        <strain evidence="4">S5</strain>
    </source>
</reference>
<dbReference type="RefSeq" id="WP_090796339.1">
    <property type="nucleotide sequence ID" value="NZ_FMYI01000008.1"/>
</dbReference>
<dbReference type="InterPro" id="IPR003607">
    <property type="entry name" value="HD/PDEase_dom"/>
</dbReference>
<evidence type="ECO:0000313" key="4">
    <source>
        <dbReference type="Proteomes" id="UP000242949"/>
    </source>
</evidence>
<dbReference type="Gene3D" id="1.10.3210.10">
    <property type="entry name" value="Hypothetical protein af1432"/>
    <property type="match status" value="1"/>
</dbReference>
<feature type="region of interest" description="Disordered" evidence="1">
    <location>
        <begin position="62"/>
        <end position="81"/>
    </location>
</feature>
<dbReference type="PANTHER" id="PTHR43155:SF2">
    <property type="entry name" value="CYCLIC DI-GMP PHOSPHODIESTERASE PA4108"/>
    <property type="match status" value="1"/>
</dbReference>
<dbReference type="SMART" id="SM00471">
    <property type="entry name" value="HDc"/>
    <property type="match status" value="1"/>
</dbReference>
<dbReference type="AlphaFoldDB" id="A0A1G6L9Q3"/>
<dbReference type="CDD" id="cd00077">
    <property type="entry name" value="HDc"/>
    <property type="match status" value="1"/>
</dbReference>
<keyword evidence="4" id="KW-1185">Reference proteome</keyword>
<evidence type="ECO:0000256" key="1">
    <source>
        <dbReference type="SAM" id="MobiDB-lite"/>
    </source>
</evidence>
<dbReference type="PROSITE" id="PS51832">
    <property type="entry name" value="HD_GYP"/>
    <property type="match status" value="1"/>
</dbReference>
<organism evidence="3 4">
    <name type="scientific">Pelagirhabdus alkalitolerans</name>
    <dbReference type="NCBI Taxonomy" id="1612202"/>
    <lineage>
        <taxon>Bacteria</taxon>
        <taxon>Bacillati</taxon>
        <taxon>Bacillota</taxon>
        <taxon>Bacilli</taxon>
        <taxon>Bacillales</taxon>
        <taxon>Bacillaceae</taxon>
        <taxon>Pelagirhabdus</taxon>
    </lineage>
</organism>
<accession>A0A1G6L9Q3</accession>
<dbReference type="Proteomes" id="UP000242949">
    <property type="component" value="Unassembled WGS sequence"/>
</dbReference>
<dbReference type="STRING" id="1612202.SAMN05421734_1088"/>
<evidence type="ECO:0000313" key="3">
    <source>
        <dbReference type="EMBL" id="SDC40030.1"/>
    </source>
</evidence>
<protein>
    <submittedName>
        <fullName evidence="3">HD-GYP domain, c-di-GMP phosphodiesterase class II (Or its inactivated variant)</fullName>
    </submittedName>
</protein>
<feature type="domain" description="HD-GYP" evidence="2">
    <location>
        <begin position="125"/>
        <end position="320"/>
    </location>
</feature>
<dbReference type="Pfam" id="PF13487">
    <property type="entry name" value="HD_5"/>
    <property type="match status" value="1"/>
</dbReference>
<dbReference type="SUPFAM" id="SSF109604">
    <property type="entry name" value="HD-domain/PDEase-like"/>
    <property type="match status" value="1"/>
</dbReference>
<proteinExistence type="predicted"/>
<dbReference type="InterPro" id="IPR037522">
    <property type="entry name" value="HD_GYP_dom"/>
</dbReference>
<sequence>MRVHPEQLVPQCVILSDVYSKTSRPIVRRDTVVTEEHITVLQRFLIEEVEVSKTLANGLPYKPDHLASSESKHKKTQKEEPPFPDAFLDHYVQVVKEYERLFKQWQSGKNIDIHALRQLIVPLLERVETHQDQVFLIANQATESDYIYHHSVAKSLLVAILAKRKGYDKEWVQVSLSALIADSGMAKMNQSLLMYKGNLPQPEYEEVKKHPTYSYRFVEKSPALTKSAKLGILQHHEQLDGSGYPLGVNSDKIHPYARMIAIADAYHAMTSDRYHQNKKPFFSVVPEMQSLKSSQFDPDFLDVFIVTLEDALLKKNVYLSNGKTGTLVALGFEQQPEVFVQMHDSKQIISVAEQSNGVTIEHII</sequence>
<name>A0A1G6L9Q3_9BACI</name>
<dbReference type="PANTHER" id="PTHR43155">
    <property type="entry name" value="CYCLIC DI-GMP PHOSPHODIESTERASE PA4108-RELATED"/>
    <property type="match status" value="1"/>
</dbReference>